<dbReference type="Proteomes" id="UP000247150">
    <property type="component" value="Unassembled WGS sequence"/>
</dbReference>
<feature type="transmembrane region" description="Helical" evidence="1">
    <location>
        <begin position="72"/>
        <end position="91"/>
    </location>
</feature>
<accession>A0A2V3A5J0</accession>
<feature type="transmembrane region" description="Helical" evidence="1">
    <location>
        <begin position="140"/>
        <end position="161"/>
    </location>
</feature>
<protein>
    <submittedName>
        <fullName evidence="2">Putative membrane protein YesL</fullName>
    </submittedName>
</protein>
<comment type="caution">
    <text evidence="2">The sequence shown here is derived from an EMBL/GenBank/DDBJ whole genome shotgun (WGS) entry which is preliminary data.</text>
</comment>
<feature type="transmembrane region" description="Helical" evidence="1">
    <location>
        <begin position="167"/>
        <end position="188"/>
    </location>
</feature>
<gene>
    <name evidence="2" type="ORF">DFO73_101525</name>
</gene>
<reference evidence="2 3" key="1">
    <citation type="submission" date="2018-05" db="EMBL/GenBank/DDBJ databases">
        <title>Freshwater and sediment microbial communities from various areas in North America, analyzing microbe dynamics in response to fracking.</title>
        <authorList>
            <person name="Lamendella R."/>
        </authorList>
    </citation>
    <scope>NUCLEOTIDE SEQUENCE [LARGE SCALE GENOMIC DNA]</scope>
    <source>
        <strain evidence="2 3">15_TX</strain>
    </source>
</reference>
<dbReference type="AlphaFoldDB" id="A0A2V3A5J0"/>
<keyword evidence="1" id="KW-1133">Transmembrane helix</keyword>
<dbReference type="InterPro" id="IPR006938">
    <property type="entry name" value="DUF624"/>
</dbReference>
<feature type="transmembrane region" description="Helical" evidence="1">
    <location>
        <begin position="103"/>
        <end position="128"/>
    </location>
</feature>
<dbReference type="RefSeq" id="WP_110063215.1">
    <property type="nucleotide sequence ID" value="NZ_QGTW01000001.1"/>
</dbReference>
<feature type="transmembrane region" description="Helical" evidence="1">
    <location>
        <begin position="32"/>
        <end position="51"/>
    </location>
</feature>
<dbReference type="Pfam" id="PF04854">
    <property type="entry name" value="DUF624"/>
    <property type="match status" value="1"/>
</dbReference>
<keyword evidence="1" id="KW-0472">Membrane</keyword>
<evidence type="ECO:0000313" key="2">
    <source>
        <dbReference type="EMBL" id="PWW32262.1"/>
    </source>
</evidence>
<dbReference type="OrthoDB" id="2182676at2"/>
<organism evidence="2 3">
    <name type="scientific">Cytobacillus oceanisediminis</name>
    <dbReference type="NCBI Taxonomy" id="665099"/>
    <lineage>
        <taxon>Bacteria</taxon>
        <taxon>Bacillati</taxon>
        <taxon>Bacillota</taxon>
        <taxon>Bacilli</taxon>
        <taxon>Bacillales</taxon>
        <taxon>Bacillaceae</taxon>
        <taxon>Cytobacillus</taxon>
    </lineage>
</organism>
<name>A0A2V3A5J0_9BACI</name>
<evidence type="ECO:0000256" key="1">
    <source>
        <dbReference type="SAM" id="Phobius"/>
    </source>
</evidence>
<proteinExistence type="predicted"/>
<dbReference type="EMBL" id="QGTW01000001">
    <property type="protein sequence ID" value="PWW32262.1"/>
    <property type="molecule type" value="Genomic_DNA"/>
</dbReference>
<evidence type="ECO:0000313" key="3">
    <source>
        <dbReference type="Proteomes" id="UP000247150"/>
    </source>
</evidence>
<sequence>MNSLNNRLYSALNAIVDLVLLNLLWVMTMLPLVTFFPATAAMFGVVRYRILQKETDGILKSFLKMFKENFKQSFLISIMWSVLALFLYFDYRIIDPSSSVRQLILYIILVVGFLLFSSISIYLFPIMVHFELSWKNVIRNAFLFSLMNPVLTVLLLIIVGAETALFYFYPVTILFIGSFTAYAIYYLCQMWFNQLLKYERNELRR</sequence>
<keyword evidence="1" id="KW-0812">Transmembrane</keyword>